<keyword evidence="1" id="KW-0812">Transmembrane</keyword>
<dbReference type="Proteomes" id="UP000197587">
    <property type="component" value="Unassembled WGS sequence"/>
</dbReference>
<sequence length="389" mass="44587">MPNKVLRFFFILLWFLPAVMTFFQLDSYSVTTVVVIFLFNLSYYLYNPRFAFTKKFINIFIIVVCGILIHSVATSLYFNLSFDLIRNILSIPFVCIMLVGAYNFSKVILATDGKSITKLLHSFFYFYLGFVALSFVIPTFIYSKPIFPYPEPSHMALFFGPIVGYLVIYSKTEKKRFYFLFAGIVVALIVKNMTLLVTMVILAVFVYHIYVVPILLIGGAGVYFFADIEYFLSRLDFKNMQSTNNLSTLVYAKGFQLMQEGLKLSRGLGVGFQQLGFVDVRTEIGDYLIKVLDGLELNSRDGGFTAAKLITEFGVVGILLIVSYLYYLVKQWFHFRKLPSNSLSAQDALFYASTITIFSEIFFRGIGYFTATIFLFFSVLFLRSHMKNN</sequence>
<feature type="transmembrane region" description="Helical" evidence="1">
    <location>
        <begin position="5"/>
        <end position="23"/>
    </location>
</feature>
<accession>A0A2D0A6P3</accession>
<proteinExistence type="predicted"/>
<evidence type="ECO:0000313" key="3">
    <source>
        <dbReference type="Proteomes" id="UP000197587"/>
    </source>
</evidence>
<feature type="transmembrane region" description="Helical" evidence="1">
    <location>
        <begin position="349"/>
        <end position="382"/>
    </location>
</feature>
<feature type="transmembrane region" description="Helical" evidence="1">
    <location>
        <begin position="58"/>
        <end position="78"/>
    </location>
</feature>
<feature type="transmembrane region" description="Helical" evidence="1">
    <location>
        <begin position="177"/>
        <end position="204"/>
    </location>
</feature>
<feature type="transmembrane region" description="Helical" evidence="1">
    <location>
        <begin position="29"/>
        <end position="46"/>
    </location>
</feature>
<feature type="transmembrane region" description="Helical" evidence="1">
    <location>
        <begin position="210"/>
        <end position="232"/>
    </location>
</feature>
<comment type="caution">
    <text evidence="2">The sequence shown here is derived from an EMBL/GenBank/DDBJ whole genome shotgun (WGS) entry which is preliminary data.</text>
</comment>
<evidence type="ECO:0000256" key="1">
    <source>
        <dbReference type="SAM" id="Phobius"/>
    </source>
</evidence>
<feature type="transmembrane region" description="Helical" evidence="1">
    <location>
        <begin position="309"/>
        <end position="329"/>
    </location>
</feature>
<feature type="transmembrane region" description="Helical" evidence="1">
    <location>
        <begin position="124"/>
        <end position="142"/>
    </location>
</feature>
<organism evidence="2 3">
    <name type="scientific">Kaistella haifensis DSM 19056</name>
    <dbReference type="NCBI Taxonomy" id="1450526"/>
    <lineage>
        <taxon>Bacteria</taxon>
        <taxon>Pseudomonadati</taxon>
        <taxon>Bacteroidota</taxon>
        <taxon>Flavobacteriia</taxon>
        <taxon>Flavobacteriales</taxon>
        <taxon>Weeksellaceae</taxon>
        <taxon>Chryseobacterium group</taxon>
        <taxon>Kaistella</taxon>
    </lineage>
</organism>
<evidence type="ECO:0000313" key="2">
    <source>
        <dbReference type="EMBL" id="OWK98339.1"/>
    </source>
</evidence>
<keyword evidence="3" id="KW-1185">Reference proteome</keyword>
<evidence type="ECO:0008006" key="4">
    <source>
        <dbReference type="Google" id="ProtNLM"/>
    </source>
</evidence>
<dbReference type="EMBL" id="JASZ02000011">
    <property type="protein sequence ID" value="OWK98339.1"/>
    <property type="molecule type" value="Genomic_DNA"/>
</dbReference>
<dbReference type="AlphaFoldDB" id="A0A2D0A6P3"/>
<name>A0A2D0A6P3_9FLAO</name>
<keyword evidence="1" id="KW-0472">Membrane</keyword>
<protein>
    <recommendedName>
        <fullName evidence="4">O-antigen ligase domain-containing protein</fullName>
    </recommendedName>
</protein>
<keyword evidence="1" id="KW-1133">Transmembrane helix</keyword>
<reference evidence="2 3" key="2">
    <citation type="submission" date="2017-05" db="EMBL/GenBank/DDBJ databases">
        <title>Genome of Chryseobacterium haifense.</title>
        <authorList>
            <person name="Newman J.D."/>
        </authorList>
    </citation>
    <scope>NUCLEOTIDE SEQUENCE [LARGE SCALE GENOMIC DNA]</scope>
    <source>
        <strain evidence="2 3">DSM 19056</strain>
    </source>
</reference>
<gene>
    <name evidence="2" type="ORF">AP75_07000</name>
</gene>
<feature type="transmembrane region" description="Helical" evidence="1">
    <location>
        <begin position="84"/>
        <end position="104"/>
    </location>
</feature>
<feature type="transmembrane region" description="Helical" evidence="1">
    <location>
        <begin position="154"/>
        <end position="170"/>
    </location>
</feature>
<reference evidence="2 3" key="1">
    <citation type="submission" date="2014-01" db="EMBL/GenBank/DDBJ databases">
        <authorList>
            <consortium name="Genome Consortium for Active Teaching"/>
            <person name="Sontag T.C."/>
            <person name="Newman J.D."/>
        </authorList>
    </citation>
    <scope>NUCLEOTIDE SEQUENCE [LARGE SCALE GENOMIC DNA]</scope>
    <source>
        <strain evidence="2 3">DSM 19056</strain>
    </source>
</reference>
<dbReference type="RefSeq" id="WP_088263980.1">
    <property type="nucleotide sequence ID" value="NZ_JASZ02000011.1"/>
</dbReference>